<organism evidence="2 3">
    <name type="scientific">Daphnia magna</name>
    <dbReference type="NCBI Taxonomy" id="35525"/>
    <lineage>
        <taxon>Eukaryota</taxon>
        <taxon>Metazoa</taxon>
        <taxon>Ecdysozoa</taxon>
        <taxon>Arthropoda</taxon>
        <taxon>Crustacea</taxon>
        <taxon>Branchiopoda</taxon>
        <taxon>Diplostraca</taxon>
        <taxon>Cladocera</taxon>
        <taxon>Anomopoda</taxon>
        <taxon>Daphniidae</taxon>
        <taxon>Daphnia</taxon>
    </lineage>
</organism>
<accession>A0ABR0ABK5</accession>
<name>A0ABR0ABK5_9CRUS</name>
<feature type="compositionally biased region" description="Basic residues" evidence="1">
    <location>
        <begin position="81"/>
        <end position="92"/>
    </location>
</feature>
<evidence type="ECO:0000256" key="1">
    <source>
        <dbReference type="SAM" id="MobiDB-lite"/>
    </source>
</evidence>
<feature type="region of interest" description="Disordered" evidence="1">
    <location>
        <begin position="1"/>
        <end position="52"/>
    </location>
</feature>
<feature type="region of interest" description="Disordered" evidence="1">
    <location>
        <begin position="64"/>
        <end position="93"/>
    </location>
</feature>
<evidence type="ECO:0000313" key="2">
    <source>
        <dbReference type="EMBL" id="KAK4022469.1"/>
    </source>
</evidence>
<evidence type="ECO:0000313" key="3">
    <source>
        <dbReference type="Proteomes" id="UP001234178"/>
    </source>
</evidence>
<keyword evidence="3" id="KW-1185">Reference proteome</keyword>
<sequence>MPSHLVLIESKQKRQKSTSVERDDPAHISHHQSFLDYEKEKEGATTNQDGGDYALHSRLARARTSRSAIVSRNDRPEFQRRMHRSHSFHTNKRATNIVPHDRGIKRLIKGYKVRKIICWRRVYKV</sequence>
<comment type="caution">
    <text evidence="2">The sequence shown here is derived from an EMBL/GenBank/DDBJ whole genome shotgun (WGS) entry which is preliminary data.</text>
</comment>
<dbReference type="Proteomes" id="UP001234178">
    <property type="component" value="Unassembled WGS sequence"/>
</dbReference>
<proteinExistence type="predicted"/>
<reference evidence="2 3" key="1">
    <citation type="journal article" date="2023" name="Nucleic Acids Res.">
        <title>The hologenome of Daphnia magna reveals possible DNA methylation and microbiome-mediated evolution of the host genome.</title>
        <authorList>
            <person name="Chaturvedi A."/>
            <person name="Li X."/>
            <person name="Dhandapani V."/>
            <person name="Marshall H."/>
            <person name="Kissane S."/>
            <person name="Cuenca-Cambronero M."/>
            <person name="Asole G."/>
            <person name="Calvet F."/>
            <person name="Ruiz-Romero M."/>
            <person name="Marangio P."/>
            <person name="Guigo R."/>
            <person name="Rago D."/>
            <person name="Mirbahai L."/>
            <person name="Eastwood N."/>
            <person name="Colbourne J.K."/>
            <person name="Zhou J."/>
            <person name="Mallon E."/>
            <person name="Orsini L."/>
        </authorList>
    </citation>
    <scope>NUCLEOTIDE SEQUENCE [LARGE SCALE GENOMIC DNA]</scope>
    <source>
        <strain evidence="2">LRV0_1</strain>
    </source>
</reference>
<dbReference type="EMBL" id="JAOYFB010000037">
    <property type="protein sequence ID" value="KAK4022469.1"/>
    <property type="molecule type" value="Genomic_DNA"/>
</dbReference>
<gene>
    <name evidence="2" type="ORF">OUZ56_007931</name>
</gene>
<protein>
    <submittedName>
        <fullName evidence="2">Uncharacterized protein</fullName>
    </submittedName>
</protein>